<proteinExistence type="predicted"/>
<reference evidence="1 2" key="1">
    <citation type="submission" date="2020-08" db="EMBL/GenBank/DDBJ databases">
        <authorList>
            <person name="Koutsovoulos G."/>
            <person name="Danchin GJ E."/>
        </authorList>
    </citation>
    <scope>NUCLEOTIDE SEQUENCE [LARGE SCALE GENOMIC DNA]</scope>
</reference>
<dbReference type="EMBL" id="CAJEWN010001175">
    <property type="protein sequence ID" value="CAD2195053.1"/>
    <property type="molecule type" value="Genomic_DNA"/>
</dbReference>
<sequence length="101" mass="11821">MIYGLLKKKGDEEQPNDRELINLVRISLGDYSELDNELREYLSDAETNSFLDRIIKGCLQLEADRRPNIKAIVDFLNEECNGFEYEQELFNNKDITLCDEN</sequence>
<accession>A0A6V7X734</accession>
<evidence type="ECO:0000313" key="2">
    <source>
        <dbReference type="Proteomes" id="UP000580250"/>
    </source>
</evidence>
<evidence type="ECO:0000313" key="1">
    <source>
        <dbReference type="EMBL" id="CAD2195053.1"/>
    </source>
</evidence>
<protein>
    <submittedName>
        <fullName evidence="1">Uncharacterized protein</fullName>
    </submittedName>
</protein>
<gene>
    <name evidence="1" type="ORF">MENT_LOCUS48117</name>
</gene>
<organism evidence="1 2">
    <name type="scientific">Meloidogyne enterolobii</name>
    <name type="common">Root-knot nematode worm</name>
    <name type="synonym">Meloidogyne mayaguensis</name>
    <dbReference type="NCBI Taxonomy" id="390850"/>
    <lineage>
        <taxon>Eukaryota</taxon>
        <taxon>Metazoa</taxon>
        <taxon>Ecdysozoa</taxon>
        <taxon>Nematoda</taxon>
        <taxon>Chromadorea</taxon>
        <taxon>Rhabditida</taxon>
        <taxon>Tylenchina</taxon>
        <taxon>Tylenchomorpha</taxon>
        <taxon>Tylenchoidea</taxon>
        <taxon>Meloidogynidae</taxon>
        <taxon>Meloidogyninae</taxon>
        <taxon>Meloidogyne</taxon>
    </lineage>
</organism>
<name>A0A6V7X734_MELEN</name>
<comment type="caution">
    <text evidence="1">The sequence shown here is derived from an EMBL/GenBank/DDBJ whole genome shotgun (WGS) entry which is preliminary data.</text>
</comment>
<dbReference type="OrthoDB" id="248923at2759"/>
<dbReference type="AlphaFoldDB" id="A0A6V7X734"/>
<dbReference type="Proteomes" id="UP000580250">
    <property type="component" value="Unassembled WGS sequence"/>
</dbReference>